<dbReference type="SUPFAM" id="SSF56042">
    <property type="entry name" value="PurM C-terminal domain-like"/>
    <property type="match status" value="1"/>
</dbReference>
<evidence type="ECO:0000313" key="2">
    <source>
        <dbReference type="EMBL" id="CAB5078664.1"/>
    </source>
</evidence>
<dbReference type="InterPro" id="IPR036676">
    <property type="entry name" value="PurM-like_C_sf"/>
</dbReference>
<gene>
    <name evidence="1" type="ORF">UFOPK3331_00278</name>
    <name evidence="2" type="ORF">UFOPK4371_01817</name>
</gene>
<evidence type="ECO:0000313" key="1">
    <source>
        <dbReference type="EMBL" id="CAB4332153.1"/>
    </source>
</evidence>
<proteinExistence type="predicted"/>
<name>A0A6J5YWS5_9ZZZZ</name>
<protein>
    <submittedName>
        <fullName evidence="1">Unannotated protein</fullName>
    </submittedName>
</protein>
<dbReference type="EMBL" id="CAFBRD010000147">
    <property type="protein sequence ID" value="CAB5078664.1"/>
    <property type="molecule type" value="Genomic_DNA"/>
</dbReference>
<sequence>MSAARVANAAELFAEGPSRVVVCVEPESMGIVENLCAEAGVPVSRIGVAGGDRFSIKGLVDLPLSDVIDAWTNHIPAALGAGTAQD</sequence>
<accession>A0A6J5YWS5</accession>
<organism evidence="1">
    <name type="scientific">freshwater metagenome</name>
    <dbReference type="NCBI Taxonomy" id="449393"/>
    <lineage>
        <taxon>unclassified sequences</taxon>
        <taxon>metagenomes</taxon>
        <taxon>ecological metagenomes</taxon>
    </lineage>
</organism>
<dbReference type="Gene3D" id="3.90.650.10">
    <property type="entry name" value="PurM-like C-terminal domain"/>
    <property type="match status" value="1"/>
</dbReference>
<reference evidence="1" key="1">
    <citation type="submission" date="2020-05" db="EMBL/GenBank/DDBJ databases">
        <authorList>
            <person name="Chiriac C."/>
            <person name="Salcher M."/>
            <person name="Ghai R."/>
            <person name="Kavagutti S V."/>
        </authorList>
    </citation>
    <scope>NUCLEOTIDE SEQUENCE</scope>
</reference>
<dbReference type="EMBL" id="CAESAL010000006">
    <property type="protein sequence ID" value="CAB4332153.1"/>
    <property type="molecule type" value="Genomic_DNA"/>
</dbReference>
<dbReference type="AlphaFoldDB" id="A0A6J5YWS5"/>